<dbReference type="STRING" id="526222.Desal_3021"/>
<protein>
    <recommendedName>
        <fullName evidence="3">Homeodomain-like domain-containing protein</fullName>
    </recommendedName>
</protein>
<dbReference type="Pfam" id="PF13384">
    <property type="entry name" value="HTH_23"/>
    <property type="match status" value="1"/>
</dbReference>
<dbReference type="InterPro" id="IPR009057">
    <property type="entry name" value="Homeodomain-like_sf"/>
</dbReference>
<evidence type="ECO:0000313" key="2">
    <source>
        <dbReference type="Proteomes" id="UP000002601"/>
    </source>
</evidence>
<organism evidence="1 2">
    <name type="scientific">Maridesulfovibrio salexigens (strain ATCC 14822 / DSM 2638 / NCIMB 8403 / VKM B-1763)</name>
    <name type="common">Desulfovibrio salexigens</name>
    <dbReference type="NCBI Taxonomy" id="526222"/>
    <lineage>
        <taxon>Bacteria</taxon>
        <taxon>Pseudomonadati</taxon>
        <taxon>Thermodesulfobacteriota</taxon>
        <taxon>Desulfovibrionia</taxon>
        <taxon>Desulfovibrionales</taxon>
        <taxon>Desulfovibrionaceae</taxon>
        <taxon>Maridesulfovibrio</taxon>
    </lineage>
</organism>
<name>C6C0X6_MARSD</name>
<dbReference type="OrthoDB" id="5457484at2"/>
<dbReference type="KEGG" id="dsa:Desal_3021"/>
<dbReference type="SUPFAM" id="SSF46689">
    <property type="entry name" value="Homeodomain-like"/>
    <property type="match status" value="1"/>
</dbReference>
<reference evidence="1 2" key="1">
    <citation type="submission" date="2009-06" db="EMBL/GenBank/DDBJ databases">
        <title>Complete sequence of Desulfovibrio salexigens DSM 2638.</title>
        <authorList>
            <consortium name="US DOE Joint Genome Institute"/>
            <person name="Lucas S."/>
            <person name="Copeland A."/>
            <person name="Lapidus A."/>
            <person name="Glavina del Rio T."/>
            <person name="Tice H."/>
            <person name="Bruce D."/>
            <person name="Goodwin L."/>
            <person name="Pitluck S."/>
            <person name="Munk A.C."/>
            <person name="Brettin T."/>
            <person name="Detter J.C."/>
            <person name="Han C."/>
            <person name="Tapia R."/>
            <person name="Larimer F."/>
            <person name="Land M."/>
            <person name="Hauser L."/>
            <person name="Kyrpides N."/>
            <person name="Anderson I."/>
            <person name="Wall J.D."/>
            <person name="Arkin A.P."/>
            <person name="Dehal P."/>
            <person name="Chivian D."/>
            <person name="Giles B."/>
            <person name="Hazen T.C."/>
        </authorList>
    </citation>
    <scope>NUCLEOTIDE SEQUENCE [LARGE SCALE GENOMIC DNA]</scope>
    <source>
        <strain evidence="2">ATCC 14822 / DSM 2638 / NCIMB 8403 / VKM B-1763</strain>
    </source>
</reference>
<dbReference type="EMBL" id="CP001649">
    <property type="protein sequence ID" value="ACS81073.1"/>
    <property type="molecule type" value="Genomic_DNA"/>
</dbReference>
<proteinExistence type="predicted"/>
<gene>
    <name evidence="1" type="ordered locus">Desal_3021</name>
</gene>
<dbReference type="eggNOG" id="ENOG503185I">
    <property type="taxonomic scope" value="Bacteria"/>
</dbReference>
<evidence type="ECO:0000313" key="1">
    <source>
        <dbReference type="EMBL" id="ACS81073.1"/>
    </source>
</evidence>
<dbReference type="Proteomes" id="UP000002601">
    <property type="component" value="Chromosome"/>
</dbReference>
<dbReference type="AlphaFoldDB" id="C6C0X6"/>
<dbReference type="RefSeq" id="WP_015852889.1">
    <property type="nucleotide sequence ID" value="NC_012881.1"/>
</dbReference>
<sequence>MGGDKVSGAVMFPDIEGRRAMSAEGLINVLGREAAERLMYCWGGTRVSVPDLDELQKLKLRERIIKAYERGATPAQVAERFGISVRTAQRIRSFANYVERDTEIM</sequence>
<keyword evidence="2" id="KW-1185">Reference proteome</keyword>
<accession>C6C0X6</accession>
<dbReference type="HOGENOM" id="CLU_2232194_0_0_7"/>
<evidence type="ECO:0008006" key="3">
    <source>
        <dbReference type="Google" id="ProtNLM"/>
    </source>
</evidence>